<evidence type="ECO:0000313" key="3">
    <source>
        <dbReference type="Proteomes" id="UP000717585"/>
    </source>
</evidence>
<dbReference type="EMBL" id="JAHDYR010000007">
    <property type="protein sequence ID" value="KAG9396000.1"/>
    <property type="molecule type" value="Genomic_DNA"/>
</dbReference>
<feature type="region of interest" description="Disordered" evidence="1">
    <location>
        <begin position="54"/>
        <end position="120"/>
    </location>
</feature>
<sequence>MSNYTSPIISPRGTNDSPRQNVDQHGRRRSSLLMRLVDEEKSFFDREQGKVISEAVASPSTPGSHRGRPRRASLLSNSNNSPLSGPMTPIEERQQPDIPQKTAEVEYELVESESDAEDAE</sequence>
<feature type="compositionally biased region" description="Low complexity" evidence="1">
    <location>
        <begin position="72"/>
        <end position="86"/>
    </location>
</feature>
<reference evidence="2" key="1">
    <citation type="submission" date="2021-05" db="EMBL/GenBank/DDBJ databases">
        <title>A free-living protist that lacks canonical eukaryotic 1 DNA replication and segregation systems.</title>
        <authorList>
            <person name="Salas-Leiva D.E."/>
            <person name="Tromer E.C."/>
            <person name="Curtis B.A."/>
            <person name="Jerlstrom-Hultqvist J."/>
            <person name="Kolisko M."/>
            <person name="Yi Z."/>
            <person name="Salas-Leiva J.S."/>
            <person name="Gallot-Lavallee L."/>
            <person name="Kops G.J.P.L."/>
            <person name="Archibald J.M."/>
            <person name="Simpson A.G.B."/>
            <person name="Roger A.J."/>
        </authorList>
    </citation>
    <scope>NUCLEOTIDE SEQUENCE</scope>
    <source>
        <strain evidence="2">BICM</strain>
    </source>
</reference>
<organism evidence="2 3">
    <name type="scientific">Carpediemonas membranifera</name>
    <dbReference type="NCBI Taxonomy" id="201153"/>
    <lineage>
        <taxon>Eukaryota</taxon>
        <taxon>Metamonada</taxon>
        <taxon>Carpediemonas-like organisms</taxon>
        <taxon>Carpediemonas</taxon>
    </lineage>
</organism>
<feature type="compositionally biased region" description="Acidic residues" evidence="1">
    <location>
        <begin position="105"/>
        <end position="120"/>
    </location>
</feature>
<feature type="compositionally biased region" description="Polar residues" evidence="1">
    <location>
        <begin position="1"/>
        <end position="23"/>
    </location>
</feature>
<dbReference type="Proteomes" id="UP000717585">
    <property type="component" value="Unassembled WGS sequence"/>
</dbReference>
<gene>
    <name evidence="2" type="ORF">J8273_2349</name>
</gene>
<evidence type="ECO:0000256" key="1">
    <source>
        <dbReference type="SAM" id="MobiDB-lite"/>
    </source>
</evidence>
<dbReference type="AlphaFoldDB" id="A0A8J6B0U5"/>
<keyword evidence="3" id="KW-1185">Reference proteome</keyword>
<proteinExistence type="predicted"/>
<feature type="region of interest" description="Disordered" evidence="1">
    <location>
        <begin position="1"/>
        <end position="31"/>
    </location>
</feature>
<accession>A0A8J6B0U5</accession>
<evidence type="ECO:0000313" key="2">
    <source>
        <dbReference type="EMBL" id="KAG9396000.1"/>
    </source>
</evidence>
<protein>
    <submittedName>
        <fullName evidence="2">Uncharacterized protein</fullName>
    </submittedName>
</protein>
<name>A0A8J6B0U5_9EUKA</name>
<comment type="caution">
    <text evidence="2">The sequence shown here is derived from an EMBL/GenBank/DDBJ whole genome shotgun (WGS) entry which is preliminary data.</text>
</comment>